<protein>
    <submittedName>
        <fullName evidence="2">Uncharacterized protein</fullName>
    </submittedName>
</protein>
<evidence type="ECO:0000313" key="2">
    <source>
        <dbReference type="EMBL" id="RNA01763.1"/>
    </source>
</evidence>
<dbReference type="AlphaFoldDB" id="A0A3M7PRV6"/>
<dbReference type="EMBL" id="REGN01009179">
    <property type="protein sequence ID" value="RNA01763.1"/>
    <property type="molecule type" value="Genomic_DNA"/>
</dbReference>
<feature type="transmembrane region" description="Helical" evidence="1">
    <location>
        <begin position="46"/>
        <end position="62"/>
    </location>
</feature>
<comment type="caution">
    <text evidence="2">The sequence shown here is derived from an EMBL/GenBank/DDBJ whole genome shotgun (WGS) entry which is preliminary data.</text>
</comment>
<reference evidence="2 3" key="1">
    <citation type="journal article" date="2018" name="Sci. Rep.">
        <title>Genomic signatures of local adaptation to the degree of environmental predictability in rotifers.</title>
        <authorList>
            <person name="Franch-Gras L."/>
            <person name="Hahn C."/>
            <person name="Garcia-Roger E.M."/>
            <person name="Carmona M.J."/>
            <person name="Serra M."/>
            <person name="Gomez A."/>
        </authorList>
    </citation>
    <scope>NUCLEOTIDE SEQUENCE [LARGE SCALE GENOMIC DNA]</scope>
    <source>
        <strain evidence="2">HYR1</strain>
    </source>
</reference>
<keyword evidence="1" id="KW-1133">Transmembrane helix</keyword>
<keyword evidence="1" id="KW-0472">Membrane</keyword>
<evidence type="ECO:0000313" key="3">
    <source>
        <dbReference type="Proteomes" id="UP000276133"/>
    </source>
</evidence>
<sequence>MVLQKVQYCTNLYKRIPSSAKTIWIFTFCTVIFVLKFHIAHKQPPCGIPALIGFIVNFYYPIMI</sequence>
<feature type="transmembrane region" description="Helical" evidence="1">
    <location>
        <begin position="22"/>
        <end position="39"/>
    </location>
</feature>
<gene>
    <name evidence="2" type="ORF">BpHYR1_040762</name>
</gene>
<organism evidence="2 3">
    <name type="scientific">Brachionus plicatilis</name>
    <name type="common">Marine rotifer</name>
    <name type="synonym">Brachionus muelleri</name>
    <dbReference type="NCBI Taxonomy" id="10195"/>
    <lineage>
        <taxon>Eukaryota</taxon>
        <taxon>Metazoa</taxon>
        <taxon>Spiralia</taxon>
        <taxon>Gnathifera</taxon>
        <taxon>Rotifera</taxon>
        <taxon>Eurotatoria</taxon>
        <taxon>Monogononta</taxon>
        <taxon>Pseudotrocha</taxon>
        <taxon>Ploima</taxon>
        <taxon>Brachionidae</taxon>
        <taxon>Brachionus</taxon>
    </lineage>
</organism>
<accession>A0A3M7PRV6</accession>
<keyword evidence="3" id="KW-1185">Reference proteome</keyword>
<keyword evidence="1" id="KW-0812">Transmembrane</keyword>
<proteinExistence type="predicted"/>
<name>A0A3M7PRV6_BRAPC</name>
<dbReference type="Proteomes" id="UP000276133">
    <property type="component" value="Unassembled WGS sequence"/>
</dbReference>
<evidence type="ECO:0000256" key="1">
    <source>
        <dbReference type="SAM" id="Phobius"/>
    </source>
</evidence>